<proteinExistence type="predicted"/>
<keyword evidence="8" id="KW-1185">Reference proteome</keyword>
<dbReference type="GO" id="GO:0006508">
    <property type="term" value="P:proteolysis"/>
    <property type="evidence" value="ECO:0007669"/>
    <property type="project" value="UniProtKB-KW"/>
</dbReference>
<keyword evidence="5" id="KW-0482">Metalloprotease</keyword>
<dbReference type="InterPro" id="IPR028090">
    <property type="entry name" value="JAB_dom_prok"/>
</dbReference>
<dbReference type="RefSeq" id="WP_197454900.1">
    <property type="nucleotide sequence ID" value="NZ_CP151726.1"/>
</dbReference>
<evidence type="ECO:0000313" key="8">
    <source>
        <dbReference type="Proteomes" id="UP000320176"/>
    </source>
</evidence>
<feature type="domain" description="JAB" evidence="6">
    <location>
        <begin position="21"/>
        <end position="140"/>
    </location>
</feature>
<dbReference type="AlphaFoldDB" id="A0A5C6AHP7"/>
<dbReference type="Pfam" id="PF14464">
    <property type="entry name" value="Prok-JAB"/>
    <property type="match status" value="1"/>
</dbReference>
<evidence type="ECO:0000256" key="2">
    <source>
        <dbReference type="ARBA" id="ARBA00022723"/>
    </source>
</evidence>
<gene>
    <name evidence="7" type="ORF">Pla52n_50770</name>
</gene>
<keyword evidence="1" id="KW-0645">Protease</keyword>
<dbReference type="Proteomes" id="UP000320176">
    <property type="component" value="Unassembled WGS sequence"/>
</dbReference>
<reference evidence="7 8" key="1">
    <citation type="submission" date="2019-02" db="EMBL/GenBank/DDBJ databases">
        <title>Deep-cultivation of Planctomycetes and their phenomic and genomic characterization uncovers novel biology.</title>
        <authorList>
            <person name="Wiegand S."/>
            <person name="Jogler M."/>
            <person name="Boedeker C."/>
            <person name="Pinto D."/>
            <person name="Vollmers J."/>
            <person name="Rivas-Marin E."/>
            <person name="Kohn T."/>
            <person name="Peeters S.H."/>
            <person name="Heuer A."/>
            <person name="Rast P."/>
            <person name="Oberbeckmann S."/>
            <person name="Bunk B."/>
            <person name="Jeske O."/>
            <person name="Meyerdierks A."/>
            <person name="Storesund J.E."/>
            <person name="Kallscheuer N."/>
            <person name="Luecker S."/>
            <person name="Lage O.M."/>
            <person name="Pohl T."/>
            <person name="Merkel B.J."/>
            <person name="Hornburger P."/>
            <person name="Mueller R.-W."/>
            <person name="Bruemmer F."/>
            <person name="Labrenz M."/>
            <person name="Spormann A.M."/>
            <person name="Op Den Camp H."/>
            <person name="Overmann J."/>
            <person name="Amann R."/>
            <person name="Jetten M.S.M."/>
            <person name="Mascher T."/>
            <person name="Medema M.H."/>
            <person name="Devos D.P."/>
            <person name="Kaster A.-K."/>
            <person name="Ovreas L."/>
            <person name="Rohde M."/>
            <person name="Galperin M.Y."/>
            <person name="Jogler C."/>
        </authorList>
    </citation>
    <scope>NUCLEOTIDE SEQUENCE [LARGE SCALE GENOMIC DNA]</scope>
    <source>
        <strain evidence="7 8">Pla52n</strain>
    </source>
</reference>
<name>A0A5C6AHP7_9BACT</name>
<evidence type="ECO:0000256" key="5">
    <source>
        <dbReference type="ARBA" id="ARBA00023049"/>
    </source>
</evidence>
<protein>
    <recommendedName>
        <fullName evidence="6">JAB domain-containing protein</fullName>
    </recommendedName>
</protein>
<evidence type="ECO:0000256" key="1">
    <source>
        <dbReference type="ARBA" id="ARBA00022670"/>
    </source>
</evidence>
<organism evidence="7 8">
    <name type="scientific">Stieleria varia</name>
    <dbReference type="NCBI Taxonomy" id="2528005"/>
    <lineage>
        <taxon>Bacteria</taxon>
        <taxon>Pseudomonadati</taxon>
        <taxon>Planctomycetota</taxon>
        <taxon>Planctomycetia</taxon>
        <taxon>Pirellulales</taxon>
        <taxon>Pirellulaceae</taxon>
        <taxon>Stieleria</taxon>
    </lineage>
</organism>
<dbReference type="GO" id="GO:0046872">
    <property type="term" value="F:metal ion binding"/>
    <property type="evidence" value="ECO:0007669"/>
    <property type="project" value="UniProtKB-KW"/>
</dbReference>
<evidence type="ECO:0000313" key="7">
    <source>
        <dbReference type="EMBL" id="TWT98561.1"/>
    </source>
</evidence>
<dbReference type="Gene3D" id="3.40.140.10">
    <property type="entry name" value="Cytidine Deaminase, domain 2"/>
    <property type="match status" value="1"/>
</dbReference>
<dbReference type="GO" id="GO:0008237">
    <property type="term" value="F:metallopeptidase activity"/>
    <property type="evidence" value="ECO:0007669"/>
    <property type="project" value="UniProtKB-KW"/>
</dbReference>
<sequence>MLFPYEYWSECGKFGLQIPEKQQGELISFCRNAGSIETGGILLGRYVEADSCALVTIVTGPPPDSRQTSSAFDRGVNGLQQLLDRLWTKNEAYYLGEWHYHPAQVPTASPQDKLQMQSIAGSQDYACPEPLLVIVSHGGNTTEFHLAVSVHRSKMQPIALK</sequence>
<comment type="caution">
    <text evidence="7">The sequence shown here is derived from an EMBL/GenBank/DDBJ whole genome shotgun (WGS) entry which is preliminary data.</text>
</comment>
<dbReference type="SUPFAM" id="SSF102712">
    <property type="entry name" value="JAB1/MPN domain"/>
    <property type="match status" value="1"/>
</dbReference>
<keyword evidence="2" id="KW-0479">Metal-binding</keyword>
<evidence type="ECO:0000256" key="3">
    <source>
        <dbReference type="ARBA" id="ARBA00022801"/>
    </source>
</evidence>
<dbReference type="EMBL" id="SJPN01000006">
    <property type="protein sequence ID" value="TWT98561.1"/>
    <property type="molecule type" value="Genomic_DNA"/>
</dbReference>
<evidence type="ECO:0000259" key="6">
    <source>
        <dbReference type="Pfam" id="PF14464"/>
    </source>
</evidence>
<keyword evidence="4" id="KW-0862">Zinc</keyword>
<evidence type="ECO:0000256" key="4">
    <source>
        <dbReference type="ARBA" id="ARBA00022833"/>
    </source>
</evidence>
<keyword evidence="3" id="KW-0378">Hydrolase</keyword>
<accession>A0A5C6AHP7</accession>